<feature type="region of interest" description="Disordered" evidence="1">
    <location>
        <begin position="1"/>
        <end position="26"/>
    </location>
</feature>
<gene>
    <name evidence="2" type="ORF">BDV98DRAFT_592296</name>
</gene>
<dbReference type="AlphaFoldDB" id="A0A5C3QKT8"/>
<evidence type="ECO:0000313" key="2">
    <source>
        <dbReference type="EMBL" id="TFL02635.1"/>
    </source>
</evidence>
<sequence length="214" mass="23648">MSDSGHVYSPPIQALYPSRTNTPTKPDPHLVELQAVKQILAAMVSQQDRLLTQLSTQQSAITRMEKKQEEMAFEILELRSLNHAQYDQLLQIHQDTTETKRHKADFPPAPTTPRCSSQGLGCFFANGVTAATMIPYSAEYMVSHFTRPCCQHAHERTVTEVEVKKDVASRPDLKLMKSGSTVCSTGTLTEPPGSSASNQSSRSQTRPLPSLPPQ</sequence>
<keyword evidence="3" id="KW-1185">Reference proteome</keyword>
<feature type="region of interest" description="Disordered" evidence="1">
    <location>
        <begin position="175"/>
        <end position="214"/>
    </location>
</feature>
<organism evidence="2 3">
    <name type="scientific">Pterulicium gracile</name>
    <dbReference type="NCBI Taxonomy" id="1884261"/>
    <lineage>
        <taxon>Eukaryota</taxon>
        <taxon>Fungi</taxon>
        <taxon>Dikarya</taxon>
        <taxon>Basidiomycota</taxon>
        <taxon>Agaricomycotina</taxon>
        <taxon>Agaricomycetes</taxon>
        <taxon>Agaricomycetidae</taxon>
        <taxon>Agaricales</taxon>
        <taxon>Pleurotineae</taxon>
        <taxon>Pterulaceae</taxon>
        <taxon>Pterulicium</taxon>
    </lineage>
</organism>
<feature type="compositionally biased region" description="Polar residues" evidence="1">
    <location>
        <begin position="178"/>
        <end position="188"/>
    </location>
</feature>
<dbReference type="EMBL" id="ML178822">
    <property type="protein sequence ID" value="TFL02635.1"/>
    <property type="molecule type" value="Genomic_DNA"/>
</dbReference>
<feature type="compositionally biased region" description="Low complexity" evidence="1">
    <location>
        <begin position="194"/>
        <end position="203"/>
    </location>
</feature>
<evidence type="ECO:0000256" key="1">
    <source>
        <dbReference type="SAM" id="MobiDB-lite"/>
    </source>
</evidence>
<reference evidence="2 3" key="1">
    <citation type="journal article" date="2019" name="Nat. Ecol. Evol.">
        <title>Megaphylogeny resolves global patterns of mushroom evolution.</title>
        <authorList>
            <person name="Varga T."/>
            <person name="Krizsan K."/>
            <person name="Foldi C."/>
            <person name="Dima B."/>
            <person name="Sanchez-Garcia M."/>
            <person name="Sanchez-Ramirez S."/>
            <person name="Szollosi G.J."/>
            <person name="Szarkandi J.G."/>
            <person name="Papp V."/>
            <person name="Albert L."/>
            <person name="Andreopoulos W."/>
            <person name="Angelini C."/>
            <person name="Antonin V."/>
            <person name="Barry K.W."/>
            <person name="Bougher N.L."/>
            <person name="Buchanan P."/>
            <person name="Buyck B."/>
            <person name="Bense V."/>
            <person name="Catcheside P."/>
            <person name="Chovatia M."/>
            <person name="Cooper J."/>
            <person name="Damon W."/>
            <person name="Desjardin D."/>
            <person name="Finy P."/>
            <person name="Geml J."/>
            <person name="Haridas S."/>
            <person name="Hughes K."/>
            <person name="Justo A."/>
            <person name="Karasinski D."/>
            <person name="Kautmanova I."/>
            <person name="Kiss B."/>
            <person name="Kocsube S."/>
            <person name="Kotiranta H."/>
            <person name="LaButti K.M."/>
            <person name="Lechner B.E."/>
            <person name="Liimatainen K."/>
            <person name="Lipzen A."/>
            <person name="Lukacs Z."/>
            <person name="Mihaltcheva S."/>
            <person name="Morgado L.N."/>
            <person name="Niskanen T."/>
            <person name="Noordeloos M.E."/>
            <person name="Ohm R.A."/>
            <person name="Ortiz-Santana B."/>
            <person name="Ovrebo C."/>
            <person name="Racz N."/>
            <person name="Riley R."/>
            <person name="Savchenko A."/>
            <person name="Shiryaev A."/>
            <person name="Soop K."/>
            <person name="Spirin V."/>
            <person name="Szebenyi C."/>
            <person name="Tomsovsky M."/>
            <person name="Tulloss R.E."/>
            <person name="Uehling J."/>
            <person name="Grigoriev I.V."/>
            <person name="Vagvolgyi C."/>
            <person name="Papp T."/>
            <person name="Martin F.M."/>
            <person name="Miettinen O."/>
            <person name="Hibbett D.S."/>
            <person name="Nagy L.G."/>
        </authorList>
    </citation>
    <scope>NUCLEOTIDE SEQUENCE [LARGE SCALE GENOMIC DNA]</scope>
    <source>
        <strain evidence="2 3">CBS 309.79</strain>
    </source>
</reference>
<accession>A0A5C3QKT8</accession>
<proteinExistence type="predicted"/>
<name>A0A5C3QKT8_9AGAR</name>
<evidence type="ECO:0000313" key="3">
    <source>
        <dbReference type="Proteomes" id="UP000305067"/>
    </source>
</evidence>
<protein>
    <submittedName>
        <fullName evidence="2">Uncharacterized protein</fullName>
    </submittedName>
</protein>
<dbReference type="Proteomes" id="UP000305067">
    <property type="component" value="Unassembled WGS sequence"/>
</dbReference>